<organism evidence="2 3">
    <name type="scientific">Laetiporus sulphureus 93-53</name>
    <dbReference type="NCBI Taxonomy" id="1314785"/>
    <lineage>
        <taxon>Eukaryota</taxon>
        <taxon>Fungi</taxon>
        <taxon>Dikarya</taxon>
        <taxon>Basidiomycota</taxon>
        <taxon>Agaricomycotina</taxon>
        <taxon>Agaricomycetes</taxon>
        <taxon>Polyporales</taxon>
        <taxon>Laetiporus</taxon>
    </lineage>
</organism>
<dbReference type="InParanoid" id="A0A165B8Z3"/>
<dbReference type="AlphaFoldDB" id="A0A165B8Z3"/>
<feature type="region of interest" description="Disordered" evidence="1">
    <location>
        <begin position="78"/>
        <end position="127"/>
    </location>
</feature>
<dbReference type="RefSeq" id="XP_040758259.1">
    <property type="nucleotide sequence ID" value="XM_040902914.1"/>
</dbReference>
<name>A0A165B8Z3_9APHY</name>
<evidence type="ECO:0000256" key="1">
    <source>
        <dbReference type="SAM" id="MobiDB-lite"/>
    </source>
</evidence>
<dbReference type="EMBL" id="KV427684">
    <property type="protein sequence ID" value="KZT00519.1"/>
    <property type="molecule type" value="Genomic_DNA"/>
</dbReference>
<keyword evidence="3" id="KW-1185">Reference proteome</keyword>
<sequence length="172" mass="17932">MDWALTLPTKSCVHVSHPAEALELAEEAIAIWMTASMSSLLGAPPPVAEAMDEPPGLAFAEPALALLTLVSLAKAAAGERAEGAPDVSGGLAVLEERRTERERAGRASGSMAAPRAGNGGRGLSDAADDERRALCVARWGSGYITRQSAAPSLRLERPRQETSPAPAILTWP</sequence>
<dbReference type="Proteomes" id="UP000076871">
    <property type="component" value="Unassembled WGS sequence"/>
</dbReference>
<feature type="region of interest" description="Disordered" evidence="1">
    <location>
        <begin position="148"/>
        <end position="172"/>
    </location>
</feature>
<dbReference type="GeneID" id="63819945"/>
<protein>
    <submittedName>
        <fullName evidence="2">Uncharacterized protein</fullName>
    </submittedName>
</protein>
<gene>
    <name evidence="2" type="ORF">LAESUDRAFT_553557</name>
</gene>
<evidence type="ECO:0000313" key="3">
    <source>
        <dbReference type="Proteomes" id="UP000076871"/>
    </source>
</evidence>
<reference evidence="2 3" key="1">
    <citation type="journal article" date="2016" name="Mol. Biol. Evol.">
        <title>Comparative Genomics of Early-Diverging Mushroom-Forming Fungi Provides Insights into the Origins of Lignocellulose Decay Capabilities.</title>
        <authorList>
            <person name="Nagy L.G."/>
            <person name="Riley R."/>
            <person name="Tritt A."/>
            <person name="Adam C."/>
            <person name="Daum C."/>
            <person name="Floudas D."/>
            <person name="Sun H."/>
            <person name="Yadav J.S."/>
            <person name="Pangilinan J."/>
            <person name="Larsson K.H."/>
            <person name="Matsuura K."/>
            <person name="Barry K."/>
            <person name="Labutti K."/>
            <person name="Kuo R."/>
            <person name="Ohm R.A."/>
            <person name="Bhattacharya S.S."/>
            <person name="Shirouzu T."/>
            <person name="Yoshinaga Y."/>
            <person name="Martin F.M."/>
            <person name="Grigoriev I.V."/>
            <person name="Hibbett D.S."/>
        </authorList>
    </citation>
    <scope>NUCLEOTIDE SEQUENCE [LARGE SCALE GENOMIC DNA]</scope>
    <source>
        <strain evidence="2 3">93-53</strain>
    </source>
</reference>
<feature type="compositionally biased region" description="Basic and acidic residues" evidence="1">
    <location>
        <begin position="94"/>
        <end position="105"/>
    </location>
</feature>
<proteinExistence type="predicted"/>
<accession>A0A165B8Z3</accession>
<evidence type="ECO:0000313" key="2">
    <source>
        <dbReference type="EMBL" id="KZT00519.1"/>
    </source>
</evidence>